<feature type="domain" description="IclR-ED" evidence="5">
    <location>
        <begin position="76"/>
        <end position="258"/>
    </location>
</feature>
<keyword evidence="1" id="KW-0805">Transcription regulation</keyword>
<dbReference type="GO" id="GO:0003677">
    <property type="term" value="F:DNA binding"/>
    <property type="evidence" value="ECO:0007669"/>
    <property type="project" value="UniProtKB-KW"/>
</dbReference>
<evidence type="ECO:0000259" key="4">
    <source>
        <dbReference type="PROSITE" id="PS51077"/>
    </source>
</evidence>
<dbReference type="GO" id="GO:0003700">
    <property type="term" value="F:DNA-binding transcription factor activity"/>
    <property type="evidence" value="ECO:0007669"/>
    <property type="project" value="TreeGrafter"/>
</dbReference>
<sequence length="258" mass="26558">MNGWYVSPVSEGVKGVGGTAAGSTPKALALLDALAASASPVQLAALAATCGLSKPSTHRVLSTLRDAGWVRAHEGGLYSLGSDAFAFAARAGQASSVTAVLTRLRDEVGHTVHAGLVAEDVVVYTHKVDGHDQFAMRSRVGGTMPLHSTGIGKALLAFGPSERVDAVVARGLARRTPNTITAAARLRRELAAVREQGYAVDDEENEQNIRCVACPVPSPDGRPVTAVSISTVTFLTPREELLGYVPAARAAAAALAGG</sequence>
<dbReference type="SUPFAM" id="SSF55781">
    <property type="entry name" value="GAF domain-like"/>
    <property type="match status" value="1"/>
</dbReference>
<dbReference type="InterPro" id="IPR036388">
    <property type="entry name" value="WH-like_DNA-bd_sf"/>
</dbReference>
<dbReference type="SUPFAM" id="SSF46785">
    <property type="entry name" value="Winged helix' DNA-binding domain"/>
    <property type="match status" value="1"/>
</dbReference>
<dbReference type="EMBL" id="FQVU01000005">
    <property type="protein sequence ID" value="SHH33926.1"/>
    <property type="molecule type" value="Genomic_DNA"/>
</dbReference>
<dbReference type="Pfam" id="PF01614">
    <property type="entry name" value="IclR_C"/>
    <property type="match status" value="1"/>
</dbReference>
<dbReference type="Gene3D" id="1.10.10.10">
    <property type="entry name" value="Winged helix-like DNA-binding domain superfamily/Winged helix DNA-binding domain"/>
    <property type="match status" value="1"/>
</dbReference>
<evidence type="ECO:0000313" key="6">
    <source>
        <dbReference type="EMBL" id="SHH33926.1"/>
    </source>
</evidence>
<dbReference type="STRING" id="1206085.SAMN05443575_3748"/>
<name>A0A1M5S613_9ACTN</name>
<dbReference type="Pfam" id="PF09339">
    <property type="entry name" value="HTH_IclR"/>
    <property type="match status" value="1"/>
</dbReference>
<dbReference type="PROSITE" id="PS51077">
    <property type="entry name" value="HTH_ICLR"/>
    <property type="match status" value="1"/>
</dbReference>
<evidence type="ECO:0000256" key="2">
    <source>
        <dbReference type="ARBA" id="ARBA00023125"/>
    </source>
</evidence>
<evidence type="ECO:0000313" key="7">
    <source>
        <dbReference type="Proteomes" id="UP000186132"/>
    </source>
</evidence>
<evidence type="ECO:0000256" key="3">
    <source>
        <dbReference type="ARBA" id="ARBA00023163"/>
    </source>
</evidence>
<dbReference type="AlphaFoldDB" id="A0A1M5S613"/>
<dbReference type="GO" id="GO:0045892">
    <property type="term" value="P:negative regulation of DNA-templated transcription"/>
    <property type="evidence" value="ECO:0007669"/>
    <property type="project" value="TreeGrafter"/>
</dbReference>
<dbReference type="PROSITE" id="PS51078">
    <property type="entry name" value="ICLR_ED"/>
    <property type="match status" value="1"/>
</dbReference>
<dbReference type="InterPro" id="IPR036390">
    <property type="entry name" value="WH_DNA-bd_sf"/>
</dbReference>
<protein>
    <submittedName>
        <fullName evidence="6">Transcriptional regulator, IclR family</fullName>
    </submittedName>
</protein>
<keyword evidence="7" id="KW-1185">Reference proteome</keyword>
<keyword evidence="2" id="KW-0238">DNA-binding</keyword>
<accession>A0A1M5S613</accession>
<dbReference type="PANTHER" id="PTHR30136">
    <property type="entry name" value="HELIX-TURN-HELIX TRANSCRIPTIONAL REGULATOR, ICLR FAMILY"/>
    <property type="match status" value="1"/>
</dbReference>
<dbReference type="InterPro" id="IPR050707">
    <property type="entry name" value="HTH_MetabolicPath_Reg"/>
</dbReference>
<evidence type="ECO:0000259" key="5">
    <source>
        <dbReference type="PROSITE" id="PS51078"/>
    </source>
</evidence>
<dbReference type="Proteomes" id="UP000186132">
    <property type="component" value="Unassembled WGS sequence"/>
</dbReference>
<reference evidence="6 7" key="1">
    <citation type="submission" date="2016-11" db="EMBL/GenBank/DDBJ databases">
        <authorList>
            <person name="Jaros S."/>
            <person name="Januszkiewicz K."/>
            <person name="Wedrychowicz H."/>
        </authorList>
    </citation>
    <scope>NUCLEOTIDE SEQUENCE [LARGE SCALE GENOMIC DNA]</scope>
    <source>
        <strain evidence="6 7">DSM 45627</strain>
    </source>
</reference>
<dbReference type="InterPro" id="IPR029016">
    <property type="entry name" value="GAF-like_dom_sf"/>
</dbReference>
<organism evidence="6 7">
    <name type="scientific">Jatrophihabitans endophyticus</name>
    <dbReference type="NCBI Taxonomy" id="1206085"/>
    <lineage>
        <taxon>Bacteria</taxon>
        <taxon>Bacillati</taxon>
        <taxon>Actinomycetota</taxon>
        <taxon>Actinomycetes</taxon>
        <taxon>Jatrophihabitantales</taxon>
        <taxon>Jatrophihabitantaceae</taxon>
        <taxon>Jatrophihabitans</taxon>
    </lineage>
</organism>
<dbReference type="SMART" id="SM00346">
    <property type="entry name" value="HTH_ICLR"/>
    <property type="match status" value="1"/>
</dbReference>
<dbReference type="InterPro" id="IPR005471">
    <property type="entry name" value="Tscrpt_reg_IclR_N"/>
</dbReference>
<gene>
    <name evidence="6" type="ORF">SAMN05443575_3748</name>
</gene>
<proteinExistence type="predicted"/>
<evidence type="ECO:0000256" key="1">
    <source>
        <dbReference type="ARBA" id="ARBA00023015"/>
    </source>
</evidence>
<keyword evidence="3" id="KW-0804">Transcription</keyword>
<dbReference type="InterPro" id="IPR014757">
    <property type="entry name" value="Tscrpt_reg_IclR_C"/>
</dbReference>
<dbReference type="PANTHER" id="PTHR30136:SF24">
    <property type="entry name" value="HTH-TYPE TRANSCRIPTIONAL REPRESSOR ALLR"/>
    <property type="match status" value="1"/>
</dbReference>
<feature type="domain" description="HTH iclR-type" evidence="4">
    <location>
        <begin position="21"/>
        <end position="82"/>
    </location>
</feature>
<dbReference type="Gene3D" id="3.30.450.40">
    <property type="match status" value="1"/>
</dbReference>